<dbReference type="GO" id="GO:0034472">
    <property type="term" value="P:snRNA 3'-end processing"/>
    <property type="evidence" value="ECO:0007669"/>
    <property type="project" value="TreeGrafter"/>
</dbReference>
<dbReference type="SUPFAM" id="SSF53098">
    <property type="entry name" value="Ribonuclease H-like"/>
    <property type="match status" value="1"/>
</dbReference>
<evidence type="ECO:0000256" key="11">
    <source>
        <dbReference type="ARBA" id="ARBA00062362"/>
    </source>
</evidence>
<evidence type="ECO:0000313" key="16">
    <source>
        <dbReference type="EMBL" id="CAB1413107.1"/>
    </source>
</evidence>
<comment type="subcellular location">
    <subcellularLocation>
        <location evidence="1">Nucleus speckle</location>
    </subcellularLocation>
    <subcellularLocation>
        <location evidence="2">Nucleus</location>
        <location evidence="2">Nucleolus</location>
    </subcellularLocation>
</comment>
<comment type="caution">
    <text evidence="16">The sequence shown here is derived from an EMBL/GenBank/DDBJ whole genome shotgun (WGS) entry which is preliminary data.</text>
</comment>
<sequence length="533" mass="59823">MESPMVVPVIDVQNETFSELWPAMVLAIKTSSFVALDTELSGLGNRKSLLAESIEDRYKAICHAARSRSILSLGIACYKKLDLKAADTYLAQVYNLTLLCSEEYIIEPQSVKFLVQHGFDFNKQYAHGIPYCKGNNKGASDHHGVHIRALFTELLRARKPLVFHNGLIDMAFLYQSFYAHLPERLTTFTADLSEMFPAGIYDTKYITEFELRFSASYLEYAYKKCKLDNSRSLTSGGSGHHVHVEFCHYAGQMSSYVDYRVCPVVDSHEGQTDICQRFSAFGWCPNGTQCPLSHDTDLIILQDEKHVDTKRKKRKRQKKRDREDAAEGSSIFDGAPENKKSHMEVDQEETDDQQKATPDLCPENVPPVDSNGNTEQGEGEKMNTESKGNGVCEDNADSRNSVKIAPTDETKMKTNTDDSVERSTADRGQEKVIDHSTGTDVQKKKAESGTHRAGFDAFMTGYIFAYSHTFVKNKEAAAVKEDCKEDEQLWLPSCRNKVYLSGKEAALNVVKSTFAKSSKAHVQKMEVVWGGRK</sequence>
<dbReference type="Gene3D" id="6.10.250.3220">
    <property type="match status" value="1"/>
</dbReference>
<keyword evidence="6 13" id="KW-0863">Zinc-finger</keyword>
<dbReference type="AlphaFoldDB" id="A0A9N7THC5"/>
<comment type="similarity">
    <text evidence="3">Belongs to the CAF1 family.</text>
</comment>
<dbReference type="Proteomes" id="UP001153269">
    <property type="component" value="Unassembled WGS sequence"/>
</dbReference>
<keyword evidence="17" id="KW-1185">Reference proteome</keyword>
<dbReference type="GO" id="GO:0005730">
    <property type="term" value="C:nucleolus"/>
    <property type="evidence" value="ECO:0007669"/>
    <property type="project" value="UniProtKB-SubCell"/>
</dbReference>
<feature type="region of interest" description="Disordered" evidence="14">
    <location>
        <begin position="306"/>
        <end position="445"/>
    </location>
</feature>
<evidence type="ECO:0000256" key="10">
    <source>
        <dbReference type="ARBA" id="ARBA00057484"/>
    </source>
</evidence>
<evidence type="ECO:0000256" key="2">
    <source>
        <dbReference type="ARBA" id="ARBA00004604"/>
    </source>
</evidence>
<organism evidence="16 17">
    <name type="scientific">Pleuronectes platessa</name>
    <name type="common">European plaice</name>
    <dbReference type="NCBI Taxonomy" id="8262"/>
    <lineage>
        <taxon>Eukaryota</taxon>
        <taxon>Metazoa</taxon>
        <taxon>Chordata</taxon>
        <taxon>Craniata</taxon>
        <taxon>Vertebrata</taxon>
        <taxon>Euteleostomi</taxon>
        <taxon>Actinopterygii</taxon>
        <taxon>Neopterygii</taxon>
        <taxon>Teleostei</taxon>
        <taxon>Neoteleostei</taxon>
        <taxon>Acanthomorphata</taxon>
        <taxon>Carangaria</taxon>
        <taxon>Pleuronectiformes</taxon>
        <taxon>Pleuronectoidei</taxon>
        <taxon>Pleuronectidae</taxon>
        <taxon>Pleuronectes</taxon>
    </lineage>
</organism>
<dbReference type="InterPro" id="IPR036397">
    <property type="entry name" value="RNaseH_sf"/>
</dbReference>
<evidence type="ECO:0000313" key="17">
    <source>
        <dbReference type="Proteomes" id="UP001153269"/>
    </source>
</evidence>
<keyword evidence="5 13" id="KW-0479">Metal-binding</keyword>
<feature type="compositionally biased region" description="Basic residues" evidence="14">
    <location>
        <begin position="308"/>
        <end position="319"/>
    </location>
</feature>
<dbReference type="GO" id="GO:0016607">
    <property type="term" value="C:nuclear speck"/>
    <property type="evidence" value="ECO:0007669"/>
    <property type="project" value="UniProtKB-SubCell"/>
</dbReference>
<dbReference type="InterPro" id="IPR036855">
    <property type="entry name" value="Znf_CCCH_sf"/>
</dbReference>
<dbReference type="Pfam" id="PF04857">
    <property type="entry name" value="CAF1"/>
    <property type="match status" value="2"/>
</dbReference>
<dbReference type="EMBL" id="CADEAL010000036">
    <property type="protein sequence ID" value="CAB1413107.1"/>
    <property type="molecule type" value="Genomic_DNA"/>
</dbReference>
<evidence type="ECO:0000256" key="8">
    <source>
        <dbReference type="ARBA" id="ARBA00022990"/>
    </source>
</evidence>
<accession>A0A9N7THC5</accession>
<dbReference type="InterPro" id="IPR012337">
    <property type="entry name" value="RNaseH-like_sf"/>
</dbReference>
<dbReference type="InterPro" id="IPR000571">
    <property type="entry name" value="Znf_CCCH"/>
</dbReference>
<keyword evidence="4" id="KW-0597">Phosphoprotein</keyword>
<keyword evidence="9" id="KW-0539">Nucleus</keyword>
<comment type="function">
    <text evidence="10">Inhibits cell growth rate and cell cycle. Induces CDKN1A expression as well as TGF-beta expression. Mediates the inhibitory growth effect of EGR1. Involved in the maturation of snRNAs and snRNA 3'-tail processing.</text>
</comment>
<dbReference type="PANTHER" id="PTHR15092:SF37">
    <property type="entry name" value="TARGET OF EGR1 PROTEIN 1"/>
    <property type="match status" value="1"/>
</dbReference>
<feature type="zinc finger region" description="C3H1-type" evidence="13">
    <location>
        <begin position="269"/>
        <end position="297"/>
    </location>
</feature>
<feature type="domain" description="C3H1-type" evidence="15">
    <location>
        <begin position="269"/>
        <end position="297"/>
    </location>
</feature>
<dbReference type="GO" id="GO:0000175">
    <property type="term" value="F:3'-5'-RNA exonuclease activity"/>
    <property type="evidence" value="ECO:0007669"/>
    <property type="project" value="TreeGrafter"/>
</dbReference>
<dbReference type="PANTHER" id="PTHR15092">
    <property type="entry name" value="POLY A -SPECIFIC RIBONUCLEASE/TARGET OF EGR1, MEMBER 1"/>
    <property type="match status" value="1"/>
</dbReference>
<protein>
    <recommendedName>
        <fullName evidence="12">Target of EGR1 protein 1</fullName>
    </recommendedName>
</protein>
<dbReference type="Gene3D" id="3.30.420.10">
    <property type="entry name" value="Ribonuclease H-like superfamily/Ribonuclease H"/>
    <property type="match status" value="2"/>
</dbReference>
<dbReference type="FunFam" id="3.30.420.10:FF:000039">
    <property type="entry name" value="Target of EGR1 protein 1"/>
    <property type="match status" value="1"/>
</dbReference>
<evidence type="ECO:0000256" key="14">
    <source>
        <dbReference type="SAM" id="MobiDB-lite"/>
    </source>
</evidence>
<gene>
    <name evidence="16" type="ORF">PLEPLA_LOCUS807</name>
</gene>
<dbReference type="InterPro" id="IPR051181">
    <property type="entry name" value="CAF1_poly(A)_ribonucleases"/>
</dbReference>
<dbReference type="GO" id="GO:0017069">
    <property type="term" value="F:snRNA binding"/>
    <property type="evidence" value="ECO:0007669"/>
    <property type="project" value="TreeGrafter"/>
</dbReference>
<dbReference type="InterPro" id="IPR006941">
    <property type="entry name" value="RNase_CAF1"/>
</dbReference>
<evidence type="ECO:0000256" key="5">
    <source>
        <dbReference type="ARBA" id="ARBA00022723"/>
    </source>
</evidence>
<evidence type="ECO:0000256" key="4">
    <source>
        <dbReference type="ARBA" id="ARBA00022553"/>
    </source>
</evidence>
<reference evidence="16" key="1">
    <citation type="submission" date="2020-03" db="EMBL/GenBank/DDBJ databases">
        <authorList>
            <person name="Weist P."/>
        </authorList>
    </citation>
    <scope>NUCLEOTIDE SEQUENCE</scope>
</reference>
<evidence type="ECO:0000256" key="6">
    <source>
        <dbReference type="ARBA" id="ARBA00022771"/>
    </source>
</evidence>
<evidence type="ECO:0000256" key="3">
    <source>
        <dbReference type="ARBA" id="ARBA00008372"/>
    </source>
</evidence>
<dbReference type="GO" id="GO:0008270">
    <property type="term" value="F:zinc ion binding"/>
    <property type="evidence" value="ECO:0007669"/>
    <property type="project" value="UniProtKB-KW"/>
</dbReference>
<feature type="compositionally biased region" description="Basic and acidic residues" evidence="14">
    <location>
        <begin position="336"/>
        <end position="345"/>
    </location>
</feature>
<feature type="compositionally biased region" description="Basic and acidic residues" evidence="14">
    <location>
        <begin position="406"/>
        <end position="434"/>
    </location>
</feature>
<evidence type="ECO:0000256" key="13">
    <source>
        <dbReference type="PROSITE-ProRule" id="PRU00723"/>
    </source>
</evidence>
<comment type="subunit">
    <text evidence="11">Interacts with U1, U2, U4, U5 and U6 snRNAs.</text>
</comment>
<keyword evidence="7 13" id="KW-0862">Zinc</keyword>
<evidence type="ECO:0000256" key="9">
    <source>
        <dbReference type="ARBA" id="ARBA00023242"/>
    </source>
</evidence>
<evidence type="ECO:0000259" key="15">
    <source>
        <dbReference type="PROSITE" id="PS50103"/>
    </source>
</evidence>
<proteinExistence type="inferred from homology"/>
<dbReference type="SUPFAM" id="SSF90229">
    <property type="entry name" value="CCCH zinc finger"/>
    <property type="match status" value="1"/>
</dbReference>
<keyword evidence="8" id="KW-0007">Acetylation</keyword>
<evidence type="ECO:0000256" key="12">
    <source>
        <dbReference type="ARBA" id="ARBA00071349"/>
    </source>
</evidence>
<dbReference type="PROSITE" id="PS50103">
    <property type="entry name" value="ZF_C3H1"/>
    <property type="match status" value="1"/>
</dbReference>
<evidence type="ECO:0000256" key="1">
    <source>
        <dbReference type="ARBA" id="ARBA00004324"/>
    </source>
</evidence>
<evidence type="ECO:0000256" key="7">
    <source>
        <dbReference type="ARBA" id="ARBA00022833"/>
    </source>
</evidence>
<dbReference type="GO" id="GO:0015030">
    <property type="term" value="C:Cajal body"/>
    <property type="evidence" value="ECO:0007669"/>
    <property type="project" value="TreeGrafter"/>
</dbReference>
<name>A0A9N7THC5_PLEPL</name>